<evidence type="ECO:0000256" key="1">
    <source>
        <dbReference type="SAM" id="Phobius"/>
    </source>
</evidence>
<reference evidence="2 3" key="1">
    <citation type="submission" date="2013-01" db="EMBL/GenBank/DDBJ databases">
        <authorList>
            <person name="Harkins D.M."/>
            <person name="Durkin A.S."/>
            <person name="Brinkac L.M."/>
            <person name="Haft D.H."/>
            <person name="Selengut J.D."/>
            <person name="Sanka R."/>
            <person name="DePew J."/>
            <person name="Purushe J."/>
            <person name="Whelen A.C."/>
            <person name="Vinetz J.M."/>
            <person name="Sutton G.G."/>
            <person name="Nierman W.C."/>
            <person name="Fouts D.E."/>
        </authorList>
    </citation>
    <scope>NUCLEOTIDE SEQUENCE [LARGE SCALE GENOMIC DNA]</scope>
    <source>
        <strain evidence="2 3">2001034031</strain>
    </source>
</reference>
<comment type="caution">
    <text evidence="2">The sequence shown here is derived from an EMBL/GenBank/DDBJ whole genome shotgun (WGS) entry which is preliminary data.</text>
</comment>
<organism evidence="2 3">
    <name type="scientific">Leptospira noguchii str. 2001034031</name>
    <dbReference type="NCBI Taxonomy" id="1193053"/>
    <lineage>
        <taxon>Bacteria</taxon>
        <taxon>Pseudomonadati</taxon>
        <taxon>Spirochaetota</taxon>
        <taxon>Spirochaetia</taxon>
        <taxon>Leptospirales</taxon>
        <taxon>Leptospiraceae</taxon>
        <taxon>Leptospira</taxon>
    </lineage>
</organism>
<feature type="transmembrane region" description="Helical" evidence="1">
    <location>
        <begin position="21"/>
        <end position="41"/>
    </location>
</feature>
<evidence type="ECO:0000313" key="3">
    <source>
        <dbReference type="Proteomes" id="UP000012138"/>
    </source>
</evidence>
<dbReference type="Proteomes" id="UP000012138">
    <property type="component" value="Unassembled WGS sequence"/>
</dbReference>
<gene>
    <name evidence="2" type="ORF">LEP1GSC024_0396</name>
</gene>
<name>M6Y2Z7_9LEPT</name>
<evidence type="ECO:0000313" key="2">
    <source>
        <dbReference type="EMBL" id="EMO88050.1"/>
    </source>
</evidence>
<keyword evidence="1" id="KW-0472">Membrane</keyword>
<proteinExistence type="predicted"/>
<dbReference type="AlphaFoldDB" id="M6Y2Z7"/>
<sequence>MSRVQIHRVKKSKFIFENTKLEKALAVGYVFFFRVRLFYILSVF</sequence>
<protein>
    <submittedName>
        <fullName evidence="2">Uncharacterized protein</fullName>
    </submittedName>
</protein>
<keyword evidence="1" id="KW-0812">Transmembrane</keyword>
<keyword evidence="1" id="KW-1133">Transmembrane helix</keyword>
<accession>M6Y2Z7</accession>
<dbReference type="EMBL" id="AKXB02000136">
    <property type="protein sequence ID" value="EMO88050.1"/>
    <property type="molecule type" value="Genomic_DNA"/>
</dbReference>